<dbReference type="InterPro" id="IPR049052">
    <property type="entry name" value="nSTAND1"/>
</dbReference>
<dbReference type="EC" id="2.7.11.1" evidence="4"/>
<organism evidence="4 5">
    <name type="scientific">Candidatus Accumulibacter adjunctus</name>
    <dbReference type="NCBI Taxonomy" id="1454001"/>
    <lineage>
        <taxon>Bacteria</taxon>
        <taxon>Pseudomonadati</taxon>
        <taxon>Pseudomonadota</taxon>
        <taxon>Betaproteobacteria</taxon>
        <taxon>Candidatus Accumulibacter</taxon>
    </lineage>
</organism>
<keyword evidence="5" id="KW-1185">Reference proteome</keyword>
<dbReference type="InterPro" id="IPR042095">
    <property type="entry name" value="SUMF_sf"/>
</dbReference>
<evidence type="ECO:0000259" key="2">
    <source>
        <dbReference type="Pfam" id="PF03781"/>
    </source>
</evidence>
<evidence type="ECO:0000256" key="1">
    <source>
        <dbReference type="SAM" id="MobiDB-lite"/>
    </source>
</evidence>
<dbReference type="Pfam" id="PF20703">
    <property type="entry name" value="nSTAND1"/>
    <property type="match status" value="1"/>
</dbReference>
<reference evidence="4" key="1">
    <citation type="submission" date="2014-02" db="EMBL/GenBank/DDBJ databases">
        <title>Expanding our view of genomic diversity in Candidatus Accumulibacter clades.</title>
        <authorList>
            <person name="Skennerton C.T."/>
            <person name="Barr J.J."/>
            <person name="Slater F.R."/>
            <person name="Bond P.L."/>
            <person name="Tyson G.W."/>
        </authorList>
    </citation>
    <scope>NUCLEOTIDE SEQUENCE [LARGE SCALE GENOMIC DNA]</scope>
</reference>
<evidence type="ECO:0000313" key="5">
    <source>
        <dbReference type="Proteomes" id="UP000020218"/>
    </source>
</evidence>
<dbReference type="PATRIC" id="fig|1454001.3.peg.450"/>
<comment type="caution">
    <text evidence="4">The sequence shown here is derived from an EMBL/GenBank/DDBJ whole genome shotgun (WGS) entry which is preliminary data.</text>
</comment>
<dbReference type="SUPFAM" id="SSF56436">
    <property type="entry name" value="C-type lectin-like"/>
    <property type="match status" value="1"/>
</dbReference>
<dbReference type="InterPro" id="IPR005532">
    <property type="entry name" value="SUMF_dom"/>
</dbReference>
<dbReference type="InterPro" id="IPR051043">
    <property type="entry name" value="Sulfatase_Mod_Factor_Kinase"/>
</dbReference>
<dbReference type="PANTHER" id="PTHR23150">
    <property type="entry name" value="SULFATASE MODIFYING FACTOR 1, 2"/>
    <property type="match status" value="1"/>
</dbReference>
<dbReference type="STRING" id="1454001.AW08_00486"/>
<keyword evidence="4" id="KW-0808">Transferase</keyword>
<dbReference type="InterPro" id="IPR016187">
    <property type="entry name" value="CTDL_fold"/>
</dbReference>
<dbReference type="Pfam" id="PF03781">
    <property type="entry name" value="FGE-sulfatase"/>
    <property type="match status" value="1"/>
</dbReference>
<proteinExistence type="predicted"/>
<dbReference type="EMBL" id="JFAX01000002">
    <property type="protein sequence ID" value="EXI69278.1"/>
    <property type="molecule type" value="Genomic_DNA"/>
</dbReference>
<evidence type="ECO:0000313" key="4">
    <source>
        <dbReference type="EMBL" id="EXI69278.1"/>
    </source>
</evidence>
<feature type="domain" description="Novel STAND NTPase 1" evidence="3">
    <location>
        <begin position="30"/>
        <end position="417"/>
    </location>
</feature>
<gene>
    <name evidence="4" type="primary">pkn1_1</name>
    <name evidence="4" type="ORF">AW08_00486</name>
</gene>
<accession>A0A011MH99</accession>
<dbReference type="GO" id="GO:0004674">
    <property type="term" value="F:protein serine/threonine kinase activity"/>
    <property type="evidence" value="ECO:0007669"/>
    <property type="project" value="UniProtKB-EC"/>
</dbReference>
<feature type="domain" description="Sulfatase-modifying factor enzyme-like" evidence="2">
    <location>
        <begin position="545"/>
        <end position="754"/>
    </location>
</feature>
<dbReference type="SUPFAM" id="SSF52540">
    <property type="entry name" value="P-loop containing nucleoside triphosphate hydrolases"/>
    <property type="match status" value="1"/>
</dbReference>
<dbReference type="GO" id="GO:0120147">
    <property type="term" value="F:formylglycine-generating oxidase activity"/>
    <property type="evidence" value="ECO:0007669"/>
    <property type="project" value="TreeGrafter"/>
</dbReference>
<dbReference type="AlphaFoldDB" id="A0A011MH99"/>
<dbReference type="Gene3D" id="3.90.1580.10">
    <property type="entry name" value="paralog of FGE (formylglycine-generating enzyme)"/>
    <property type="match status" value="1"/>
</dbReference>
<dbReference type="InterPro" id="IPR027417">
    <property type="entry name" value="P-loop_NTPase"/>
</dbReference>
<dbReference type="Proteomes" id="UP000020218">
    <property type="component" value="Unassembled WGS sequence"/>
</dbReference>
<keyword evidence="4" id="KW-0418">Kinase</keyword>
<feature type="region of interest" description="Disordered" evidence="1">
    <location>
        <begin position="1"/>
        <end position="24"/>
    </location>
</feature>
<name>A0A011MH99_9PROT</name>
<protein>
    <submittedName>
        <fullName evidence="4">Serine/threonine-protein kinase pkn1</fullName>
        <ecNumber evidence="4">2.7.11.1</ecNumber>
    </submittedName>
</protein>
<evidence type="ECO:0000259" key="3">
    <source>
        <dbReference type="Pfam" id="PF20703"/>
    </source>
</evidence>
<sequence length="762" mass="83526">MNVSRKAPGGKAGTGHSAPGAPAGQGVVNPYSGLAAFRAAGQRFFFGRECDTERVLARLAVSRLVSIVGRSGTGKSSLVAAGVAARLAERPGGLAYLPCEPQSSPFRQLAEVLLRSGPLAARADLRAALFEQEPLAACEERLAMAITTSLRQVPQPALLLLDQFEELFSCTPPASARRFRVLLDSLLAIDTLHIVLTLRSEFTARLLEWLGEDLLRASLLVLGPITDEAALRAIITGPAAALGVPVQPDLLATLLPAATAARGALPLIALTLERLYEQRHPEKGLTLEAYQRIGGLASAVGSVAADIERLIADDAELAAACSRLFAELATVIDQLPTRRIFDIAALRTDPPLARLVEVLRRQGFIVDNDERHIQLAHETLLSHWPRLRQWCARHRDSLALRRQAKQAARDWRRGAEQAAWQQAAGSSEGSAGRWRWERQRPALLALHELAHRPPPPADADFCDAGIVAWRGLAAGMESYLHSFLRPEPLILIDELSIDGTTHERREEIGLRLNQMGDPRRGVGLAADGLPDIAWVDVAAGEVEIDGPAQHRFVVDPLRVARYPVTWQQYGAFVTASDGYRDRRWWRRLIQRKQPGEARWAGKNYPAINVCWADAVAFCRWLSARWGLAEGQVVRLPTEWEWQWIAQGGASRRRYPWGDDWQPARANSHESGVGRTVAVGMYPLGAAAGVDDLAGNVWEWCLNEYHVPGNAQVGGDQPRALRGGSWLDFPGDLRCSRREAFPPGERDGDIGFRIVLAQPFEAA</sequence>
<dbReference type="PANTHER" id="PTHR23150:SF19">
    <property type="entry name" value="FORMYLGLYCINE-GENERATING ENZYME"/>
    <property type="match status" value="1"/>
</dbReference>